<dbReference type="EMBL" id="VMTY01000009">
    <property type="protein sequence ID" value="TVU57071.1"/>
    <property type="molecule type" value="Genomic_DNA"/>
</dbReference>
<organism evidence="1 2">
    <name type="scientific">Corynebacterium aurimucosum</name>
    <dbReference type="NCBI Taxonomy" id="169292"/>
    <lineage>
        <taxon>Bacteria</taxon>
        <taxon>Bacillati</taxon>
        <taxon>Actinomycetota</taxon>
        <taxon>Actinomycetes</taxon>
        <taxon>Mycobacteriales</taxon>
        <taxon>Corynebacteriaceae</taxon>
        <taxon>Corynebacterium</taxon>
    </lineage>
</organism>
<evidence type="ECO:0000313" key="2">
    <source>
        <dbReference type="Proteomes" id="UP000320531"/>
    </source>
</evidence>
<keyword evidence="1" id="KW-0808">Transferase</keyword>
<dbReference type="AlphaFoldDB" id="A0A558GJN3"/>
<dbReference type="GO" id="GO:0016740">
    <property type="term" value="F:transferase activity"/>
    <property type="evidence" value="ECO:0007669"/>
    <property type="project" value="UniProtKB-KW"/>
</dbReference>
<dbReference type="PANTHER" id="PTHR12526">
    <property type="entry name" value="GLYCOSYLTRANSFERASE"/>
    <property type="match status" value="1"/>
</dbReference>
<dbReference type="Gene3D" id="3.40.50.2000">
    <property type="entry name" value="Glycogen Phosphorylase B"/>
    <property type="match status" value="1"/>
</dbReference>
<comment type="caution">
    <text evidence="1">The sequence shown here is derived from an EMBL/GenBank/DDBJ whole genome shotgun (WGS) entry which is preliminary data.</text>
</comment>
<accession>A0A558GJN3</accession>
<protein>
    <submittedName>
        <fullName evidence="1">Glycosyltransferase family 4 protein</fullName>
    </submittedName>
</protein>
<dbReference type="Pfam" id="PF13692">
    <property type="entry name" value="Glyco_trans_1_4"/>
    <property type="match status" value="1"/>
</dbReference>
<reference evidence="1 2" key="1">
    <citation type="submission" date="2019-07" db="EMBL/GenBank/DDBJ databases">
        <title>Draft genome of C. aurimucosum strain 14-2523.</title>
        <authorList>
            <person name="Pacheco L.G.C."/>
            <person name="Aguiar E.R.G.R."/>
            <person name="Navas J."/>
            <person name="Santos C.S."/>
            <person name="Rocha D.J.P.G."/>
        </authorList>
    </citation>
    <scope>NUCLEOTIDE SEQUENCE [LARGE SCALE GENOMIC DNA]</scope>
    <source>
        <strain evidence="1 2">14-2523</strain>
    </source>
</reference>
<sequence length="181" mass="20132">MNILSIRPFASYKYANDQTVEAIKILSTRPYFDDLNFTIVGEGRLFSELTLPLKKFKNVKLRKRFLNQEEISKLHAENGIFMAPTRFDSQGVSMCEAMSSGLVPISSKIAAIPEFVRDGETGLLVEPESPRDLADAVEELYFDSELFSRLSAAAASSIGNLCGRSATTDRELELIAEKVEN</sequence>
<dbReference type="PANTHER" id="PTHR12526:SF630">
    <property type="entry name" value="GLYCOSYLTRANSFERASE"/>
    <property type="match status" value="1"/>
</dbReference>
<gene>
    <name evidence="1" type="ORF">FQK23_03950</name>
</gene>
<dbReference type="CDD" id="cd03801">
    <property type="entry name" value="GT4_PimA-like"/>
    <property type="match status" value="1"/>
</dbReference>
<name>A0A558GJN3_9CORY</name>
<dbReference type="Proteomes" id="UP000320531">
    <property type="component" value="Unassembled WGS sequence"/>
</dbReference>
<evidence type="ECO:0000313" key="1">
    <source>
        <dbReference type="EMBL" id="TVU57071.1"/>
    </source>
</evidence>
<dbReference type="SUPFAM" id="SSF53756">
    <property type="entry name" value="UDP-Glycosyltransferase/glycogen phosphorylase"/>
    <property type="match status" value="1"/>
</dbReference>
<proteinExistence type="predicted"/>